<keyword evidence="6" id="KW-0396">Initiation factor</keyword>
<gene>
    <name evidence="6" type="ordered locus">M5M_18925</name>
</gene>
<evidence type="ECO:0000256" key="3">
    <source>
        <dbReference type="ARBA" id="ARBA00022917"/>
    </source>
</evidence>
<dbReference type="NCBIfam" id="NF006536">
    <property type="entry name" value="PRK09019.1"/>
    <property type="match status" value="1"/>
</dbReference>
<dbReference type="SUPFAM" id="SSF55159">
    <property type="entry name" value="eIF1-like"/>
    <property type="match status" value="1"/>
</dbReference>
<name>K4KRX5_SIMAS</name>
<feature type="region of interest" description="Disordered" evidence="4">
    <location>
        <begin position="1"/>
        <end position="31"/>
    </location>
</feature>
<dbReference type="PANTHER" id="PTHR12789">
    <property type="entry name" value="DENSITY-REGULATED PROTEIN HOMOLOG"/>
    <property type="match status" value="1"/>
</dbReference>
<feature type="compositionally biased region" description="Polar residues" evidence="4">
    <location>
        <begin position="1"/>
        <end position="13"/>
    </location>
</feature>
<dbReference type="eggNOG" id="COG0023">
    <property type="taxonomic scope" value="Bacteria"/>
</dbReference>
<dbReference type="PANTHER" id="PTHR12789:SF0">
    <property type="entry name" value="DENSITY-REGULATED PROTEIN"/>
    <property type="match status" value="1"/>
</dbReference>
<keyword evidence="3" id="KW-0648">Protein biosynthesis</keyword>
<dbReference type="InterPro" id="IPR050318">
    <property type="entry name" value="DENR/SUI1_TIF"/>
</dbReference>
<sequence>MSKNSRLVYSTDQGRIAEDKPSLTPPEGDGVVRIFKSTKGRGGKAVSVVSGTGLDAAGLKKLAKELKQLCGTGGSVKDWDIEIQGDVRDKLKAALEARGYTVKLAGG</sequence>
<keyword evidence="7" id="KW-1185">Reference proteome</keyword>
<dbReference type="AlphaFoldDB" id="K4KRX5"/>
<dbReference type="PROSITE" id="PS50296">
    <property type="entry name" value="SUI1"/>
    <property type="match status" value="1"/>
</dbReference>
<dbReference type="GO" id="GO:0003729">
    <property type="term" value="F:mRNA binding"/>
    <property type="evidence" value="ECO:0007669"/>
    <property type="project" value="TreeGrafter"/>
</dbReference>
<evidence type="ECO:0000256" key="1">
    <source>
        <dbReference type="ARBA" id="ARBA00005422"/>
    </source>
</evidence>
<proteinExistence type="inferred from homology"/>
<dbReference type="GO" id="GO:0001731">
    <property type="term" value="P:formation of translation preinitiation complex"/>
    <property type="evidence" value="ECO:0007669"/>
    <property type="project" value="TreeGrafter"/>
</dbReference>
<dbReference type="GO" id="GO:0006417">
    <property type="term" value="P:regulation of translation"/>
    <property type="evidence" value="ECO:0007669"/>
    <property type="project" value="UniProtKB-KW"/>
</dbReference>
<evidence type="ECO:0000256" key="4">
    <source>
        <dbReference type="SAM" id="MobiDB-lite"/>
    </source>
</evidence>
<dbReference type="KEGG" id="saga:M5M_18925"/>
<organism evidence="6 7">
    <name type="scientific">Simiduia agarivorans (strain DSM 21679 / JCM 13881 / BCRC 17597 / SA1)</name>
    <dbReference type="NCBI Taxonomy" id="1117647"/>
    <lineage>
        <taxon>Bacteria</taxon>
        <taxon>Pseudomonadati</taxon>
        <taxon>Pseudomonadota</taxon>
        <taxon>Gammaproteobacteria</taxon>
        <taxon>Cellvibrionales</taxon>
        <taxon>Cellvibrionaceae</taxon>
        <taxon>Simiduia</taxon>
    </lineage>
</organism>
<dbReference type="Gene3D" id="3.30.780.10">
    <property type="entry name" value="SUI1-like domain"/>
    <property type="match status" value="1"/>
</dbReference>
<comment type="similarity">
    <text evidence="1">Belongs to the SUI1 family.</text>
</comment>
<dbReference type="Proteomes" id="UP000000466">
    <property type="component" value="Chromosome"/>
</dbReference>
<protein>
    <submittedName>
        <fullName evidence="6">Translation initiation factor SUI1</fullName>
    </submittedName>
</protein>
<dbReference type="RefSeq" id="WP_015049064.1">
    <property type="nucleotide sequence ID" value="NC_018868.3"/>
</dbReference>
<dbReference type="CDD" id="cd11567">
    <property type="entry name" value="YciH_like"/>
    <property type="match status" value="1"/>
</dbReference>
<evidence type="ECO:0000313" key="6">
    <source>
        <dbReference type="EMBL" id="AFV00914.1"/>
    </source>
</evidence>
<dbReference type="EMBL" id="CP003746">
    <property type="protein sequence ID" value="AFV00914.1"/>
    <property type="molecule type" value="Genomic_DNA"/>
</dbReference>
<keyword evidence="2" id="KW-0810">Translation regulation</keyword>
<dbReference type="InterPro" id="IPR001950">
    <property type="entry name" value="SUI1"/>
</dbReference>
<dbReference type="FunFam" id="3.30.780.10:FF:000002">
    <property type="entry name" value="Stress response translation initiation inhibitor"/>
    <property type="match status" value="1"/>
</dbReference>
<dbReference type="PIRSF" id="PIRSF037511">
    <property type="entry name" value="Transl_init_SUI1_pro"/>
    <property type="match status" value="1"/>
</dbReference>
<dbReference type="OrthoDB" id="9792915at2"/>
<dbReference type="GO" id="GO:0003743">
    <property type="term" value="F:translation initiation factor activity"/>
    <property type="evidence" value="ECO:0007669"/>
    <property type="project" value="UniProtKB-KW"/>
</dbReference>
<feature type="domain" description="SUI1" evidence="5">
    <location>
        <begin position="33"/>
        <end position="99"/>
    </location>
</feature>
<evidence type="ECO:0000313" key="7">
    <source>
        <dbReference type="Proteomes" id="UP000000466"/>
    </source>
</evidence>
<evidence type="ECO:0000259" key="5">
    <source>
        <dbReference type="PROSITE" id="PS50296"/>
    </source>
</evidence>
<evidence type="ECO:0000256" key="2">
    <source>
        <dbReference type="ARBA" id="ARBA00022845"/>
    </source>
</evidence>
<dbReference type="HOGENOM" id="CLU_082805_4_0_6"/>
<reference evidence="6 7" key="1">
    <citation type="journal article" date="2013" name="Genome Announc.">
        <title>Complete genome sequence of Simiduia agarivorans SA1(T), a marine bacterium able to degrade a variety of polysaccharides.</title>
        <authorList>
            <person name="Lin S.Y."/>
            <person name="Shieh W.Y."/>
            <person name="Chen J.S."/>
            <person name="Tang S.L."/>
        </authorList>
    </citation>
    <scope>NUCLEOTIDE SEQUENCE [LARGE SCALE GENOMIC DNA]</scope>
    <source>
        <strain evidence="7">DSM 21679 / JCM 13881 / BCRC 17597 / SA1</strain>
    </source>
</reference>
<dbReference type="GO" id="GO:0002188">
    <property type="term" value="P:translation reinitiation"/>
    <property type="evidence" value="ECO:0007669"/>
    <property type="project" value="TreeGrafter"/>
</dbReference>
<dbReference type="Pfam" id="PF01253">
    <property type="entry name" value="SUI1"/>
    <property type="match status" value="1"/>
</dbReference>
<accession>K4KRX5</accession>
<dbReference type="InterPro" id="IPR005872">
    <property type="entry name" value="SUI1_arc_bac"/>
</dbReference>
<dbReference type="InterPro" id="IPR036877">
    <property type="entry name" value="SUI1_dom_sf"/>
</dbReference>
<dbReference type="STRING" id="1117647.M5M_18925"/>